<dbReference type="CDD" id="cd13138">
    <property type="entry name" value="MATE_yoeA_like"/>
    <property type="match status" value="1"/>
</dbReference>
<feature type="transmembrane region" description="Helical" evidence="7">
    <location>
        <begin position="361"/>
        <end position="382"/>
    </location>
</feature>
<keyword evidence="3" id="KW-1003">Cell membrane</keyword>
<evidence type="ECO:0000256" key="5">
    <source>
        <dbReference type="ARBA" id="ARBA00022989"/>
    </source>
</evidence>
<keyword evidence="4 7" id="KW-0812">Transmembrane</keyword>
<keyword evidence="6 7" id="KW-0472">Membrane</keyword>
<dbReference type="Pfam" id="PF01554">
    <property type="entry name" value="MatE"/>
    <property type="match status" value="2"/>
</dbReference>
<keyword evidence="2" id="KW-0813">Transport</keyword>
<dbReference type="GO" id="GO:0005886">
    <property type="term" value="C:plasma membrane"/>
    <property type="evidence" value="ECO:0007669"/>
    <property type="project" value="UniProtKB-SubCell"/>
</dbReference>
<feature type="transmembrane region" description="Helical" evidence="7">
    <location>
        <begin position="66"/>
        <end position="86"/>
    </location>
</feature>
<dbReference type="Proteomes" id="UP000546970">
    <property type="component" value="Unassembled WGS sequence"/>
</dbReference>
<evidence type="ECO:0000256" key="7">
    <source>
        <dbReference type="SAM" id="Phobius"/>
    </source>
</evidence>
<sequence length="459" mass="50323">MARPKETAVDVTEGVIWKQLFTLCIPIFFSSFFQQAYTLINTFVVGQFGGKDALGGIQATTCLTELVVGFCVGLGAGCAVCAGQFFGQKDDERLSRAVHTAMTLSLLIGLCVTVFGVIFIPDILRLMGTPEELLHDAILYSRCYLGAMTCTLMMNMGVALLRAVGDTRGPALITAVSCVVNIALDLVFVVWLRLEALGCGIATALAIANSCMLILHRMHKAEGAWRLEFRRMRIDPVILKNMVSCGLPLGIQSAAYSISNIIVQSTINSFGADAVTGCGLASRLDVFVWLVVEALGVALTTFTAQNFGARNYRRMREGYHTSLVMSLVLVGSLSSLLILFVDPLSRFFIDDAGVTYYTRLMIHYVAPFYIFYSVVDNASGAIRGSGVSLQPMIMTLLGTCVLRIVWLFTIVPLHHEMGTMLMVYPVTWVVTAVLFAIYHHSGNWLGRARERQERFEIAL</sequence>
<feature type="transmembrane region" description="Helical" evidence="7">
    <location>
        <begin position="20"/>
        <end position="46"/>
    </location>
</feature>
<comment type="caution">
    <text evidence="8">The sequence shown here is derived from an EMBL/GenBank/DDBJ whole genome shotgun (WGS) entry which is preliminary data.</text>
</comment>
<dbReference type="InterPro" id="IPR048279">
    <property type="entry name" value="MdtK-like"/>
</dbReference>
<feature type="transmembrane region" description="Helical" evidence="7">
    <location>
        <begin position="144"/>
        <end position="164"/>
    </location>
</feature>
<comment type="subcellular location">
    <subcellularLocation>
        <location evidence="1">Cell membrane</location>
        <topology evidence="1">Multi-pass membrane protein</topology>
    </subcellularLocation>
</comment>
<protein>
    <submittedName>
        <fullName evidence="8">MATE family efflux transporter</fullName>
    </submittedName>
</protein>
<feature type="transmembrane region" description="Helical" evidence="7">
    <location>
        <begin position="286"/>
        <end position="307"/>
    </location>
</feature>
<accession>A0A7X9UC94</accession>
<reference evidence="8 9" key="1">
    <citation type="submission" date="2020-04" db="EMBL/GenBank/DDBJ databases">
        <title>Collinsella sp. KGMB02528 nov., an anaerobic actinobacterium isolated from human feces.</title>
        <authorList>
            <person name="Han K.-I."/>
            <person name="Eom M.K."/>
            <person name="Kim J.-S."/>
            <person name="Lee K.C."/>
            <person name="Suh M.K."/>
            <person name="Park S.-H."/>
            <person name="Lee J.H."/>
            <person name="Kang S.W."/>
            <person name="Park J.-E."/>
            <person name="Oh B.S."/>
            <person name="Yu S.Y."/>
            <person name="Choi S.-H."/>
            <person name="Lee D.H."/>
            <person name="Yoon H."/>
            <person name="Kim B.-Y."/>
            <person name="Lee J.H."/>
            <person name="Lee J.-S."/>
        </authorList>
    </citation>
    <scope>NUCLEOTIDE SEQUENCE [LARGE SCALE GENOMIC DNA]</scope>
    <source>
        <strain evidence="8 9">KGMB02528</strain>
    </source>
</reference>
<name>A0A7X9UC94_9ACTN</name>
<evidence type="ECO:0000256" key="4">
    <source>
        <dbReference type="ARBA" id="ARBA00022692"/>
    </source>
</evidence>
<dbReference type="NCBIfam" id="TIGR00797">
    <property type="entry name" value="matE"/>
    <property type="match status" value="1"/>
</dbReference>
<feature type="transmembrane region" description="Helical" evidence="7">
    <location>
        <begin position="421"/>
        <end position="439"/>
    </location>
</feature>
<keyword evidence="9" id="KW-1185">Reference proteome</keyword>
<feature type="transmembrane region" description="Helical" evidence="7">
    <location>
        <begin position="394"/>
        <end position="415"/>
    </location>
</feature>
<dbReference type="PANTHER" id="PTHR43549:SF3">
    <property type="entry name" value="MULTIDRUG RESISTANCE PROTEIN YPNP-RELATED"/>
    <property type="match status" value="1"/>
</dbReference>
<feature type="transmembrane region" description="Helical" evidence="7">
    <location>
        <begin position="319"/>
        <end position="341"/>
    </location>
</feature>
<evidence type="ECO:0000256" key="1">
    <source>
        <dbReference type="ARBA" id="ARBA00004651"/>
    </source>
</evidence>
<feature type="transmembrane region" description="Helical" evidence="7">
    <location>
        <begin position="171"/>
        <end position="191"/>
    </location>
</feature>
<dbReference type="RefSeq" id="WP_169277186.1">
    <property type="nucleotide sequence ID" value="NZ_JABBCP010000002.1"/>
</dbReference>
<evidence type="ECO:0000256" key="3">
    <source>
        <dbReference type="ARBA" id="ARBA00022475"/>
    </source>
</evidence>
<organism evidence="8 9">
    <name type="scientific">Collinsella acetigenes</name>
    <dbReference type="NCBI Taxonomy" id="2713419"/>
    <lineage>
        <taxon>Bacteria</taxon>
        <taxon>Bacillati</taxon>
        <taxon>Actinomycetota</taxon>
        <taxon>Coriobacteriia</taxon>
        <taxon>Coriobacteriales</taxon>
        <taxon>Coriobacteriaceae</taxon>
        <taxon>Collinsella</taxon>
    </lineage>
</organism>
<dbReference type="GO" id="GO:0042910">
    <property type="term" value="F:xenobiotic transmembrane transporter activity"/>
    <property type="evidence" value="ECO:0007669"/>
    <property type="project" value="InterPro"/>
</dbReference>
<gene>
    <name evidence="8" type="ORF">HF320_04180</name>
</gene>
<dbReference type="InterPro" id="IPR052031">
    <property type="entry name" value="Membrane_Transporter-Flippase"/>
</dbReference>
<feature type="transmembrane region" description="Helical" evidence="7">
    <location>
        <begin position="98"/>
        <end position="124"/>
    </location>
</feature>
<dbReference type="InterPro" id="IPR002528">
    <property type="entry name" value="MATE_fam"/>
</dbReference>
<evidence type="ECO:0000313" key="9">
    <source>
        <dbReference type="Proteomes" id="UP000546970"/>
    </source>
</evidence>
<dbReference type="PANTHER" id="PTHR43549">
    <property type="entry name" value="MULTIDRUG RESISTANCE PROTEIN YPNP-RELATED"/>
    <property type="match status" value="1"/>
</dbReference>
<dbReference type="GO" id="GO:0015297">
    <property type="term" value="F:antiporter activity"/>
    <property type="evidence" value="ECO:0007669"/>
    <property type="project" value="InterPro"/>
</dbReference>
<keyword evidence="5 7" id="KW-1133">Transmembrane helix</keyword>
<evidence type="ECO:0000256" key="6">
    <source>
        <dbReference type="ARBA" id="ARBA00023136"/>
    </source>
</evidence>
<proteinExistence type="predicted"/>
<feature type="transmembrane region" description="Helical" evidence="7">
    <location>
        <begin position="197"/>
        <end position="216"/>
    </location>
</feature>
<evidence type="ECO:0000256" key="2">
    <source>
        <dbReference type="ARBA" id="ARBA00022448"/>
    </source>
</evidence>
<evidence type="ECO:0000313" key="8">
    <source>
        <dbReference type="EMBL" id="NMF55527.1"/>
    </source>
</evidence>
<dbReference type="PIRSF" id="PIRSF006603">
    <property type="entry name" value="DinF"/>
    <property type="match status" value="1"/>
</dbReference>
<dbReference type="EMBL" id="JABBCP010000002">
    <property type="protein sequence ID" value="NMF55527.1"/>
    <property type="molecule type" value="Genomic_DNA"/>
</dbReference>
<dbReference type="AlphaFoldDB" id="A0A7X9UC94"/>